<keyword evidence="5 9" id="KW-0732">Signal</keyword>
<dbReference type="EMBL" id="QLMJ01000002">
    <property type="protein sequence ID" value="RAK42861.1"/>
    <property type="molecule type" value="Genomic_DNA"/>
</dbReference>
<dbReference type="SUPFAM" id="SSF53187">
    <property type="entry name" value="Zn-dependent exopeptidases"/>
    <property type="match status" value="1"/>
</dbReference>
<dbReference type="InterPro" id="IPR046450">
    <property type="entry name" value="PA_dom_sf"/>
</dbReference>
<keyword evidence="4" id="KW-0479">Metal-binding</keyword>
<keyword evidence="13" id="KW-1185">Reference proteome</keyword>
<keyword evidence="12" id="KW-0121">Carboxypeptidase</keyword>
<dbReference type="InterPro" id="IPR041756">
    <property type="entry name" value="M28_SGAP-like"/>
</dbReference>
<dbReference type="GO" id="GO:0006508">
    <property type="term" value="P:proteolysis"/>
    <property type="evidence" value="ECO:0007669"/>
    <property type="project" value="UniProtKB-KW"/>
</dbReference>
<evidence type="ECO:0000256" key="8">
    <source>
        <dbReference type="SAM" id="MobiDB-lite"/>
    </source>
</evidence>
<proteinExistence type="inferred from homology"/>
<keyword evidence="6" id="KW-0378">Hydrolase</keyword>
<feature type="domain" description="Peptidase M28" evidence="11">
    <location>
        <begin position="257"/>
        <end position="473"/>
    </location>
</feature>
<evidence type="ECO:0000256" key="5">
    <source>
        <dbReference type="ARBA" id="ARBA00022729"/>
    </source>
</evidence>
<evidence type="ECO:0000259" key="11">
    <source>
        <dbReference type="Pfam" id="PF04389"/>
    </source>
</evidence>
<protein>
    <submittedName>
        <fullName evidence="12">Zn-dependent M28 family amino/carboxypeptidase</fullName>
    </submittedName>
</protein>
<evidence type="ECO:0000256" key="2">
    <source>
        <dbReference type="ARBA" id="ARBA00022438"/>
    </source>
</evidence>
<evidence type="ECO:0000256" key="9">
    <source>
        <dbReference type="SAM" id="SignalP"/>
    </source>
</evidence>
<feature type="domain" description="PA" evidence="10">
    <location>
        <begin position="130"/>
        <end position="230"/>
    </location>
</feature>
<reference evidence="12 13" key="1">
    <citation type="submission" date="2018-06" db="EMBL/GenBank/DDBJ databases">
        <title>Genomic Encyclopedia of Type Strains, Phase III (KMG-III): the genomes of soil and plant-associated and newly described type strains.</title>
        <authorList>
            <person name="Whitman W."/>
        </authorList>
    </citation>
    <scope>NUCLEOTIDE SEQUENCE [LARGE SCALE GENOMIC DNA]</scope>
    <source>
        <strain evidence="12 13">CGMCC 4.7090</strain>
    </source>
</reference>
<evidence type="ECO:0000256" key="3">
    <source>
        <dbReference type="ARBA" id="ARBA00022670"/>
    </source>
</evidence>
<keyword evidence="2" id="KW-0031">Aminopeptidase</keyword>
<evidence type="ECO:0000256" key="1">
    <source>
        <dbReference type="ARBA" id="ARBA00005957"/>
    </source>
</evidence>
<keyword evidence="7" id="KW-0862">Zinc</keyword>
<evidence type="ECO:0000256" key="6">
    <source>
        <dbReference type="ARBA" id="ARBA00022801"/>
    </source>
</evidence>
<dbReference type="Pfam" id="PF02225">
    <property type="entry name" value="PA"/>
    <property type="match status" value="1"/>
</dbReference>
<comment type="caution">
    <text evidence="12">The sequence shown here is derived from an EMBL/GenBank/DDBJ whole genome shotgun (WGS) entry which is preliminary data.</text>
</comment>
<feature type="signal peptide" evidence="9">
    <location>
        <begin position="1"/>
        <end position="23"/>
    </location>
</feature>
<evidence type="ECO:0000256" key="4">
    <source>
        <dbReference type="ARBA" id="ARBA00022723"/>
    </source>
</evidence>
<dbReference type="PANTHER" id="PTHR12147">
    <property type="entry name" value="METALLOPEPTIDASE M28 FAMILY MEMBER"/>
    <property type="match status" value="1"/>
</dbReference>
<dbReference type="AlphaFoldDB" id="A0A327ZKS5"/>
<keyword evidence="3" id="KW-0645">Protease</keyword>
<evidence type="ECO:0000259" key="10">
    <source>
        <dbReference type="Pfam" id="PF02225"/>
    </source>
</evidence>
<evidence type="ECO:0000313" key="12">
    <source>
        <dbReference type="EMBL" id="RAK42861.1"/>
    </source>
</evidence>
<dbReference type="SUPFAM" id="SSF52025">
    <property type="entry name" value="PA domain"/>
    <property type="match status" value="1"/>
</dbReference>
<organism evidence="12 13">
    <name type="scientific">Actinoplanes lutulentus</name>
    <dbReference type="NCBI Taxonomy" id="1287878"/>
    <lineage>
        <taxon>Bacteria</taxon>
        <taxon>Bacillati</taxon>
        <taxon>Actinomycetota</taxon>
        <taxon>Actinomycetes</taxon>
        <taxon>Micromonosporales</taxon>
        <taxon>Micromonosporaceae</taxon>
        <taxon>Actinoplanes</taxon>
    </lineage>
</organism>
<feature type="compositionally biased region" description="Gly residues" evidence="8">
    <location>
        <begin position="497"/>
        <end position="508"/>
    </location>
</feature>
<dbReference type="GO" id="GO:0004177">
    <property type="term" value="F:aminopeptidase activity"/>
    <property type="evidence" value="ECO:0007669"/>
    <property type="project" value="UniProtKB-KW"/>
</dbReference>
<dbReference type="CDD" id="cd03876">
    <property type="entry name" value="M28_SGAP_like"/>
    <property type="match status" value="1"/>
</dbReference>
<dbReference type="GO" id="GO:0004180">
    <property type="term" value="F:carboxypeptidase activity"/>
    <property type="evidence" value="ECO:0007669"/>
    <property type="project" value="UniProtKB-KW"/>
</dbReference>
<dbReference type="RefSeq" id="WP_221402285.1">
    <property type="nucleotide sequence ID" value="NZ_JACHWI010000003.1"/>
</dbReference>
<dbReference type="GO" id="GO:0046872">
    <property type="term" value="F:metal ion binding"/>
    <property type="evidence" value="ECO:0007669"/>
    <property type="project" value="UniProtKB-KW"/>
</dbReference>
<name>A0A327ZKS5_9ACTN</name>
<dbReference type="Gene3D" id="3.50.30.30">
    <property type="match status" value="1"/>
</dbReference>
<dbReference type="PANTHER" id="PTHR12147:SF26">
    <property type="entry name" value="PEPTIDASE M28 DOMAIN-CONTAINING PROTEIN"/>
    <property type="match status" value="1"/>
</dbReference>
<sequence length="508" mass="51881">MRKLAIPVIATLLVAGAAQPAAAGGGHHHSESSKRLREAVTVSGVRDHLKAFQKIADRNDDNRASGTPGFEASAAYVKKTLKKAGYRVTEQKFIFPFFDELAPAQLTRVSPAGPAYETHTFDFSGTGDVTGQVVPALNNVLPPTPAPSSLAGCAPADYAPASATVTQIALVQRGGCNFIVKAQNAKAAGYDAVIIFNEGQPGRDDLLTGTLGEPFDLPVVGLSFADGSALAAAASAGTVTVRAQTSTFTDPNATTSNIIADSKGGDPNRVLVVGAHLDSVTAGPGINDNGSGSATILEIAEQAAKLKVKTNQKLRFAFWGAEEAGLLGSEHYVTTLSAADQAKIYANLNFDMVGSPNYVRFVYDGDGSDTGTAGPDGSGQIEAVFNDYFTAQGLASDPTAFDGRSDYGPFIAVGIPAGGLFSGAEGVKTAEQAAEYGGVAGEPYDPCYHAACDDISNLNNRSLSELGDAAAHAVYTVGRLKGALASPAAPATTGEGAASGGSHGHPAS</sequence>
<dbReference type="InterPro" id="IPR007484">
    <property type="entry name" value="Peptidase_M28"/>
</dbReference>
<evidence type="ECO:0000313" key="13">
    <source>
        <dbReference type="Proteomes" id="UP000249341"/>
    </source>
</evidence>
<feature type="region of interest" description="Disordered" evidence="8">
    <location>
        <begin position="488"/>
        <end position="508"/>
    </location>
</feature>
<dbReference type="GO" id="GO:0008235">
    <property type="term" value="F:metalloexopeptidase activity"/>
    <property type="evidence" value="ECO:0007669"/>
    <property type="project" value="InterPro"/>
</dbReference>
<comment type="similarity">
    <text evidence="1">Belongs to the peptidase M28 family. M28A subfamily.</text>
</comment>
<dbReference type="Gene3D" id="3.40.630.10">
    <property type="entry name" value="Zn peptidases"/>
    <property type="match status" value="1"/>
</dbReference>
<feature type="chain" id="PRO_5016344811" evidence="9">
    <location>
        <begin position="24"/>
        <end position="508"/>
    </location>
</feature>
<dbReference type="Pfam" id="PF04389">
    <property type="entry name" value="Peptidase_M28"/>
    <property type="match status" value="1"/>
</dbReference>
<dbReference type="Proteomes" id="UP000249341">
    <property type="component" value="Unassembled WGS sequence"/>
</dbReference>
<dbReference type="InterPro" id="IPR045175">
    <property type="entry name" value="M28_fam"/>
</dbReference>
<accession>A0A327ZKS5</accession>
<dbReference type="InterPro" id="IPR003137">
    <property type="entry name" value="PA_domain"/>
</dbReference>
<evidence type="ECO:0000256" key="7">
    <source>
        <dbReference type="ARBA" id="ARBA00022833"/>
    </source>
</evidence>
<gene>
    <name evidence="12" type="ORF">B0I29_102687</name>
</gene>